<evidence type="ECO:0000256" key="4">
    <source>
        <dbReference type="ARBA" id="ARBA00022741"/>
    </source>
</evidence>
<dbReference type="EC" id="2.7.11.1" evidence="2"/>
<dbReference type="AlphaFoldDB" id="A0A5C6VGJ4"/>
<evidence type="ECO:0000256" key="3">
    <source>
        <dbReference type="ARBA" id="ARBA00022679"/>
    </source>
</evidence>
<feature type="compositionally biased region" description="Low complexity" evidence="8">
    <location>
        <begin position="395"/>
        <end position="422"/>
    </location>
</feature>
<dbReference type="CDD" id="cd14014">
    <property type="entry name" value="STKc_PknB_like"/>
    <property type="match status" value="1"/>
</dbReference>
<name>A0A5C6VGJ4_9BURK</name>
<feature type="binding site" evidence="7">
    <location>
        <position position="107"/>
    </location>
    <ligand>
        <name>ATP</name>
        <dbReference type="ChEBI" id="CHEBI:30616"/>
    </ligand>
</feature>
<keyword evidence="5" id="KW-0418">Kinase</keyword>
<dbReference type="Proteomes" id="UP000321776">
    <property type="component" value="Unassembled WGS sequence"/>
</dbReference>
<dbReference type="InterPro" id="IPR017441">
    <property type="entry name" value="Protein_kinase_ATP_BS"/>
</dbReference>
<comment type="similarity">
    <text evidence="1">Belongs to the protein kinase superfamily. NEK Ser/Thr protein kinase family. NIMA subfamily.</text>
</comment>
<sequence length="706" mass="73608">MLVRSAARLDFPVDRVLMTSHDDKTVIVSTEPDSRSVPADPAGAENADNGDNATIMPTSAAGTESHHALPIGTRVAEFEIKGLIGEGGFGIVYLAYDTQLGRNVALKEYMPSALASRGSRAEVTVRSERHEETFRAGLKSFVNEARLLAQFDHHSLVKVYRFWEANRTAYMVMPYYEGVTLRDALRVKQAPPDEAWLRTLLTSLISALDVMHRAQCYHRDIAPDNILLLKDSGRPLLLDFGAARRVIGDMTQALTVILKPGYAPVEQYAEIDSMRQGPWTDIYALAAVIYFAIVGKTPPPSVSRMMSDSYVPLATQAAGRYSATFLKAIDHALAVKPEERPQNVRSLAAELGLALGGQDGANDEAVASASLRAATHAAQGDMAASGTGSVPRSGTAAPDDPAASVPRAPASSGPASAAPATRGRATAIGVGAIIVVGLAALGGWFALRPAAPTPPPVTATATAKTGDHPQASGVEHAQTGSPTAPPASQAAGAAMQAPSASGLASGLASAPASAAANPVANIAPSVAPALPPYSPDLELDRIVGLADPSIRVTANSRSNTARIGKDHLQFRVGSNRAGYVYVFMVDPAGQYLMLFPNGLDKNNAIAAGQTLSLPRANWPMMAGAPAGPNHFLVMVSSAPRDFSGGGLRNESVFADFPAEAQRAAAIDRTVSSSPFAGKPRCAASAPQCPETFGASTFTIDVVGPST</sequence>
<feature type="domain" description="Protein kinase" evidence="9">
    <location>
        <begin position="78"/>
        <end position="353"/>
    </location>
</feature>
<dbReference type="InterPro" id="IPR025493">
    <property type="entry name" value="DUF4384"/>
</dbReference>
<evidence type="ECO:0000256" key="2">
    <source>
        <dbReference type="ARBA" id="ARBA00012513"/>
    </source>
</evidence>
<dbReference type="PROSITE" id="PS50011">
    <property type="entry name" value="PROTEIN_KINASE_DOM"/>
    <property type="match status" value="1"/>
</dbReference>
<evidence type="ECO:0000256" key="8">
    <source>
        <dbReference type="SAM" id="MobiDB-lite"/>
    </source>
</evidence>
<evidence type="ECO:0000259" key="9">
    <source>
        <dbReference type="PROSITE" id="PS50011"/>
    </source>
</evidence>
<dbReference type="EMBL" id="VOQS01000003">
    <property type="protein sequence ID" value="TXC83636.1"/>
    <property type="molecule type" value="Genomic_DNA"/>
</dbReference>
<dbReference type="PROSITE" id="PS00107">
    <property type="entry name" value="PROTEIN_KINASE_ATP"/>
    <property type="match status" value="1"/>
</dbReference>
<dbReference type="PANTHER" id="PTHR43671:SF13">
    <property type="entry name" value="SERINE_THREONINE-PROTEIN KINASE NEK2"/>
    <property type="match status" value="1"/>
</dbReference>
<gene>
    <name evidence="10" type="ORF">FRZ40_24960</name>
</gene>
<evidence type="ECO:0000256" key="7">
    <source>
        <dbReference type="PROSITE-ProRule" id="PRU10141"/>
    </source>
</evidence>
<proteinExistence type="inferred from homology"/>
<keyword evidence="6 7" id="KW-0067">ATP-binding</keyword>
<evidence type="ECO:0000256" key="6">
    <source>
        <dbReference type="ARBA" id="ARBA00022840"/>
    </source>
</evidence>
<feature type="region of interest" description="Disordered" evidence="8">
    <location>
        <begin position="24"/>
        <end position="53"/>
    </location>
</feature>
<dbReference type="InterPro" id="IPR008266">
    <property type="entry name" value="Tyr_kinase_AS"/>
</dbReference>
<dbReference type="Pfam" id="PF00069">
    <property type="entry name" value="Pkinase"/>
    <property type="match status" value="1"/>
</dbReference>
<dbReference type="GO" id="GO:0005524">
    <property type="term" value="F:ATP binding"/>
    <property type="evidence" value="ECO:0007669"/>
    <property type="project" value="UniProtKB-UniRule"/>
</dbReference>
<dbReference type="GO" id="GO:0004713">
    <property type="term" value="F:protein tyrosine kinase activity"/>
    <property type="evidence" value="ECO:0007669"/>
    <property type="project" value="InterPro"/>
</dbReference>
<keyword evidence="3" id="KW-0808">Transferase</keyword>
<feature type="compositionally biased region" description="Low complexity" evidence="8">
    <location>
        <begin position="479"/>
        <end position="495"/>
    </location>
</feature>
<evidence type="ECO:0000313" key="10">
    <source>
        <dbReference type="EMBL" id="TXC83636.1"/>
    </source>
</evidence>
<dbReference type="SMART" id="SM00219">
    <property type="entry name" value="TyrKc"/>
    <property type="match status" value="1"/>
</dbReference>
<accession>A0A5C6VGJ4</accession>
<dbReference type="InterPro" id="IPR000719">
    <property type="entry name" value="Prot_kinase_dom"/>
</dbReference>
<reference evidence="10 11" key="1">
    <citation type="journal article" date="2018" name="Int. J. Syst. Evol. Microbiol.">
        <title>Paraburkholderia azotifigens sp. nov., a nitrogen-fixing bacterium isolated from paddy soil.</title>
        <authorList>
            <person name="Choi G.M."/>
            <person name="Im W.T."/>
        </authorList>
    </citation>
    <scope>NUCLEOTIDE SEQUENCE [LARGE SCALE GENOMIC DNA]</scope>
    <source>
        <strain evidence="10 11">NF 2-5-3</strain>
    </source>
</reference>
<evidence type="ECO:0000256" key="1">
    <source>
        <dbReference type="ARBA" id="ARBA00010886"/>
    </source>
</evidence>
<organism evidence="10 11">
    <name type="scientific">Paraburkholderia azotifigens</name>
    <dbReference type="NCBI Taxonomy" id="2057004"/>
    <lineage>
        <taxon>Bacteria</taxon>
        <taxon>Pseudomonadati</taxon>
        <taxon>Pseudomonadota</taxon>
        <taxon>Betaproteobacteria</taxon>
        <taxon>Burkholderiales</taxon>
        <taxon>Burkholderiaceae</taxon>
        <taxon>Paraburkholderia</taxon>
    </lineage>
</organism>
<dbReference type="Gene3D" id="1.10.510.10">
    <property type="entry name" value="Transferase(Phosphotransferase) domain 1"/>
    <property type="match status" value="1"/>
</dbReference>
<dbReference type="GO" id="GO:0004674">
    <property type="term" value="F:protein serine/threonine kinase activity"/>
    <property type="evidence" value="ECO:0007669"/>
    <property type="project" value="UniProtKB-EC"/>
</dbReference>
<dbReference type="InterPro" id="IPR011009">
    <property type="entry name" value="Kinase-like_dom_sf"/>
</dbReference>
<dbReference type="InterPro" id="IPR050660">
    <property type="entry name" value="NEK_Ser/Thr_kinase"/>
</dbReference>
<evidence type="ECO:0000256" key="5">
    <source>
        <dbReference type="ARBA" id="ARBA00022777"/>
    </source>
</evidence>
<feature type="region of interest" description="Disordered" evidence="8">
    <location>
        <begin position="454"/>
        <end position="495"/>
    </location>
</feature>
<keyword evidence="4 7" id="KW-0547">Nucleotide-binding</keyword>
<dbReference type="InterPro" id="IPR020635">
    <property type="entry name" value="Tyr_kinase_cat_dom"/>
</dbReference>
<feature type="region of interest" description="Disordered" evidence="8">
    <location>
        <begin position="378"/>
        <end position="422"/>
    </location>
</feature>
<comment type="caution">
    <text evidence="10">The sequence shown here is derived from an EMBL/GenBank/DDBJ whole genome shotgun (WGS) entry which is preliminary data.</text>
</comment>
<dbReference type="PROSITE" id="PS00109">
    <property type="entry name" value="PROTEIN_KINASE_TYR"/>
    <property type="match status" value="1"/>
</dbReference>
<evidence type="ECO:0000313" key="11">
    <source>
        <dbReference type="Proteomes" id="UP000321776"/>
    </source>
</evidence>
<dbReference type="Pfam" id="PF14326">
    <property type="entry name" value="DUF4384"/>
    <property type="match status" value="1"/>
</dbReference>
<dbReference type="SUPFAM" id="SSF56112">
    <property type="entry name" value="Protein kinase-like (PK-like)"/>
    <property type="match status" value="1"/>
</dbReference>
<dbReference type="PANTHER" id="PTHR43671">
    <property type="entry name" value="SERINE/THREONINE-PROTEIN KINASE NEK"/>
    <property type="match status" value="1"/>
</dbReference>
<protein>
    <recommendedName>
        <fullName evidence="2">non-specific serine/threonine protein kinase</fullName>
        <ecNumber evidence="2">2.7.11.1</ecNumber>
    </recommendedName>
</protein>
<feature type="compositionally biased region" description="Low complexity" evidence="8">
    <location>
        <begin position="38"/>
        <end position="53"/>
    </location>
</feature>